<dbReference type="SUPFAM" id="SSF53756">
    <property type="entry name" value="UDP-Glycosyltransferase/glycogen phosphorylase"/>
    <property type="match status" value="1"/>
</dbReference>
<dbReference type="Pfam" id="PF13692">
    <property type="entry name" value="Glyco_trans_1_4"/>
    <property type="match status" value="1"/>
</dbReference>
<dbReference type="RefSeq" id="WP_135869282.1">
    <property type="nucleotide sequence ID" value="NZ_SRSC01000001.1"/>
</dbReference>
<evidence type="ECO:0000313" key="2">
    <source>
        <dbReference type="Proteomes" id="UP000306416"/>
    </source>
</evidence>
<sequence length="350" mass="39351">MKVSMPSGSMHGWGVAGTYLEREIAKLPPVPGVTLHCMSRSLAPRTSEDWNAINIGYCFFEDNIEVLNFTREAAKKWDFIVAGSKWCEYQLRIGGVKNCCTILQGIDPEHFFPVPFPPDDRFVIFSGGKFEFRKGQDFVIAAMKVMMQRHPDVYLSCSWTNQWPFSLATMAASRLINYRHDEVDFLNLPGRCALENGLDPVRTLVHPLVDNKMMRRLFSETHVGLFPNRCEGGNNMVMCEYMACGRTVIASDSSGHADVITPAIAYPLSRYVPMVVASGGVQSAVWEEPVLEEVIETLERVYRNRDELPGKGALAAEEMKRLTWDGAARQFHYIATKLANRAELARMQGA</sequence>
<dbReference type="PANTHER" id="PTHR46656">
    <property type="entry name" value="PUTATIVE-RELATED"/>
    <property type="match status" value="1"/>
</dbReference>
<name>A0A4S1CNT4_9BACT</name>
<dbReference type="EMBL" id="SRSC01000001">
    <property type="protein sequence ID" value="TGU74966.1"/>
    <property type="molecule type" value="Genomic_DNA"/>
</dbReference>
<dbReference type="GO" id="GO:0016740">
    <property type="term" value="F:transferase activity"/>
    <property type="evidence" value="ECO:0007669"/>
    <property type="project" value="UniProtKB-KW"/>
</dbReference>
<dbReference type="Gene3D" id="3.40.50.2000">
    <property type="entry name" value="Glycogen Phosphorylase B"/>
    <property type="match status" value="1"/>
</dbReference>
<keyword evidence="2" id="KW-1185">Reference proteome</keyword>
<dbReference type="PANTHER" id="PTHR46656:SF3">
    <property type="entry name" value="PUTATIVE-RELATED"/>
    <property type="match status" value="1"/>
</dbReference>
<reference evidence="1 2" key="1">
    <citation type="submission" date="2019-04" db="EMBL/GenBank/DDBJ databases">
        <title>Geobacter oryzae sp. nov., ferric-reducing bacteria isolated from paddy soil.</title>
        <authorList>
            <person name="Xu Z."/>
            <person name="Masuda Y."/>
            <person name="Itoh H."/>
            <person name="Senoo K."/>
        </authorList>
    </citation>
    <scope>NUCLEOTIDE SEQUENCE [LARGE SCALE GENOMIC DNA]</scope>
    <source>
        <strain evidence="1 2">Red111</strain>
    </source>
</reference>
<proteinExistence type="predicted"/>
<gene>
    <name evidence="1" type="ORF">E4633_05780</name>
</gene>
<comment type="caution">
    <text evidence="1">The sequence shown here is derived from an EMBL/GenBank/DDBJ whole genome shotgun (WGS) entry which is preliminary data.</text>
</comment>
<dbReference type="Proteomes" id="UP000306416">
    <property type="component" value="Unassembled WGS sequence"/>
</dbReference>
<dbReference type="AlphaFoldDB" id="A0A4S1CNT4"/>
<dbReference type="CDD" id="cd03801">
    <property type="entry name" value="GT4_PimA-like"/>
    <property type="match status" value="1"/>
</dbReference>
<evidence type="ECO:0000313" key="1">
    <source>
        <dbReference type="EMBL" id="TGU74966.1"/>
    </source>
</evidence>
<keyword evidence="1" id="KW-0808">Transferase</keyword>
<protein>
    <submittedName>
        <fullName evidence="1">Glycosyltransferase</fullName>
    </submittedName>
</protein>
<organism evidence="1 2">
    <name type="scientific">Geomonas terrae</name>
    <dbReference type="NCBI Taxonomy" id="2562681"/>
    <lineage>
        <taxon>Bacteria</taxon>
        <taxon>Pseudomonadati</taxon>
        <taxon>Thermodesulfobacteriota</taxon>
        <taxon>Desulfuromonadia</taxon>
        <taxon>Geobacterales</taxon>
        <taxon>Geobacteraceae</taxon>
        <taxon>Geomonas</taxon>
    </lineage>
</organism>
<accession>A0A4S1CNT4</accession>